<dbReference type="InterPro" id="IPR005502">
    <property type="entry name" value="Ribosyl_crysJ1"/>
</dbReference>
<evidence type="ECO:0000256" key="3">
    <source>
        <dbReference type="PIRSR" id="PIRSR605502-1"/>
    </source>
</evidence>
<feature type="binding site" evidence="3">
    <location>
        <position position="47"/>
    </location>
    <ligand>
        <name>Mg(2+)</name>
        <dbReference type="ChEBI" id="CHEBI:18420"/>
        <label>1</label>
    </ligand>
</feature>
<dbReference type="RefSeq" id="WP_126989493.1">
    <property type="nucleotide sequence ID" value="NZ_JTFC01000009.1"/>
</dbReference>
<evidence type="ECO:0000256" key="2">
    <source>
        <dbReference type="ARBA" id="ARBA00022801"/>
    </source>
</evidence>
<keyword evidence="3" id="KW-0460">Magnesium</keyword>
<feature type="binding site" evidence="3">
    <location>
        <position position="48"/>
    </location>
    <ligand>
        <name>Mg(2+)</name>
        <dbReference type="ChEBI" id="CHEBI:18420"/>
        <label>1</label>
    </ligand>
</feature>
<dbReference type="SUPFAM" id="SSF101478">
    <property type="entry name" value="ADP-ribosylglycohydrolase"/>
    <property type="match status" value="1"/>
</dbReference>
<feature type="binding site" evidence="3">
    <location>
        <position position="255"/>
    </location>
    <ligand>
        <name>Mg(2+)</name>
        <dbReference type="ChEBI" id="CHEBI:18420"/>
        <label>1</label>
    </ligand>
</feature>
<proteinExistence type="inferred from homology"/>
<feature type="binding site" evidence="3">
    <location>
        <position position="252"/>
    </location>
    <ligand>
        <name>Mg(2+)</name>
        <dbReference type="ChEBI" id="CHEBI:18420"/>
        <label>1</label>
    </ligand>
</feature>
<dbReference type="Proteomes" id="UP000288623">
    <property type="component" value="Unassembled WGS sequence"/>
</dbReference>
<evidence type="ECO:0000313" key="5">
    <source>
        <dbReference type="Proteomes" id="UP000288623"/>
    </source>
</evidence>
<dbReference type="InterPro" id="IPR036705">
    <property type="entry name" value="Ribosyl_crysJ1_sf"/>
</dbReference>
<feature type="binding site" evidence="3">
    <location>
        <position position="254"/>
    </location>
    <ligand>
        <name>Mg(2+)</name>
        <dbReference type="ChEBI" id="CHEBI:18420"/>
        <label>1</label>
    </ligand>
</feature>
<accession>A0A433RXB4</accession>
<dbReference type="OrthoDB" id="9798107at2"/>
<dbReference type="InterPro" id="IPR050792">
    <property type="entry name" value="ADP-ribosylglycohydrolase"/>
</dbReference>
<reference evidence="4 5" key="1">
    <citation type="submission" date="2014-11" db="EMBL/GenBank/DDBJ databases">
        <title>Genome sequence and analysis of novel Kurthia sp.</title>
        <authorList>
            <person name="Lawson J.N."/>
            <person name="Gonzalez J.E."/>
            <person name="Rinauldi L."/>
            <person name="Xuan Z."/>
            <person name="Firman A."/>
            <person name="Shaddox L."/>
            <person name="Trudeau A."/>
            <person name="Shah S."/>
            <person name="Reiman D."/>
        </authorList>
    </citation>
    <scope>NUCLEOTIDE SEQUENCE [LARGE SCALE GENOMIC DNA]</scope>
    <source>
        <strain evidence="4 5">3B1D</strain>
    </source>
</reference>
<comment type="similarity">
    <text evidence="1">Belongs to the ADP-ribosylglycohydrolase family.</text>
</comment>
<protein>
    <recommendedName>
        <fullName evidence="6">ADP-ribosylglycohydrolase</fullName>
    </recommendedName>
</protein>
<dbReference type="GO" id="GO:0046872">
    <property type="term" value="F:metal ion binding"/>
    <property type="evidence" value="ECO:0007669"/>
    <property type="project" value="UniProtKB-KW"/>
</dbReference>
<dbReference type="PANTHER" id="PTHR16222:SF24">
    <property type="entry name" value="ADP-RIBOSYLHYDROLASE ARH3"/>
    <property type="match status" value="1"/>
</dbReference>
<evidence type="ECO:0000313" key="4">
    <source>
        <dbReference type="EMBL" id="RUS57913.1"/>
    </source>
</evidence>
<comment type="cofactor">
    <cofactor evidence="3">
        <name>Mg(2+)</name>
        <dbReference type="ChEBI" id="CHEBI:18420"/>
    </cofactor>
    <text evidence="3">Binds 2 magnesium ions per subunit.</text>
</comment>
<dbReference type="EMBL" id="JTFC01000009">
    <property type="protein sequence ID" value="RUS57913.1"/>
    <property type="molecule type" value="Genomic_DNA"/>
</dbReference>
<evidence type="ECO:0000256" key="1">
    <source>
        <dbReference type="ARBA" id="ARBA00010702"/>
    </source>
</evidence>
<dbReference type="AlphaFoldDB" id="A0A433RXB4"/>
<dbReference type="Gene3D" id="1.10.4080.10">
    <property type="entry name" value="ADP-ribosylation/Crystallin J1"/>
    <property type="match status" value="1"/>
</dbReference>
<evidence type="ECO:0008006" key="6">
    <source>
        <dbReference type="Google" id="ProtNLM"/>
    </source>
</evidence>
<dbReference type="PANTHER" id="PTHR16222">
    <property type="entry name" value="ADP-RIBOSYLGLYCOHYDROLASE"/>
    <property type="match status" value="1"/>
</dbReference>
<keyword evidence="5" id="KW-1185">Reference proteome</keyword>
<feature type="binding site" evidence="3">
    <location>
        <position position="46"/>
    </location>
    <ligand>
        <name>Mg(2+)</name>
        <dbReference type="ChEBI" id="CHEBI:18420"/>
        <label>1</label>
    </ligand>
</feature>
<gene>
    <name evidence="4" type="ORF">QI30_03090</name>
</gene>
<keyword evidence="2" id="KW-0378">Hydrolase</keyword>
<comment type="caution">
    <text evidence="4">The sequence shown here is derived from an EMBL/GenBank/DDBJ whole genome shotgun (WGS) entry which is preliminary data.</text>
</comment>
<keyword evidence="3" id="KW-0479">Metal-binding</keyword>
<sequence length="300" mass="34192">MIRQAILGHAIADAMGVPFEFRARDTFTVTDYEGFGSWDVPAGSFSDDSSMLFCTMRHQIEHSDIDDLKQKFCDWLYNGYWTYNRKASFDVGNTTKHAIDRWLQYGFDTELPCDEHQNGNGALMRILPVMLAANSHDDVFQLSRRYALTHLHIRSILSCTFFGHIVLALKDGHSFADSFQLAQRYTQPHFMTFQGERPHFARLMDTTILTAPRETIKSSGYVIDTLEAVCWSMAQSFSYEQAIFTAIELGSDTDTVGALTGSLAGMLYGLHHIPAHWIRELSRIDDIEQLIHEFEQQVIS</sequence>
<dbReference type="Pfam" id="PF03747">
    <property type="entry name" value="ADP_ribosyl_GH"/>
    <property type="match status" value="1"/>
</dbReference>
<name>A0A433RXB4_9BACL</name>
<organism evidence="4 5">
    <name type="scientific">Candidatus Kurthia intestinigallinarum</name>
    <dbReference type="NCBI Taxonomy" id="1562256"/>
    <lineage>
        <taxon>Bacteria</taxon>
        <taxon>Bacillati</taxon>
        <taxon>Bacillota</taxon>
        <taxon>Bacilli</taxon>
        <taxon>Bacillales</taxon>
        <taxon>Caryophanaceae</taxon>
        <taxon>Kurthia</taxon>
    </lineage>
</organism>
<dbReference type="GO" id="GO:0016787">
    <property type="term" value="F:hydrolase activity"/>
    <property type="evidence" value="ECO:0007669"/>
    <property type="project" value="UniProtKB-KW"/>
</dbReference>